<gene>
    <name evidence="1" type="ORF">SAMN05660236_0878</name>
</gene>
<evidence type="ECO:0000313" key="2">
    <source>
        <dbReference type="Proteomes" id="UP000190961"/>
    </source>
</evidence>
<reference evidence="1 2" key="1">
    <citation type="submission" date="2017-02" db="EMBL/GenBank/DDBJ databases">
        <authorList>
            <person name="Peterson S.W."/>
        </authorList>
    </citation>
    <scope>NUCLEOTIDE SEQUENCE [LARGE SCALE GENOMIC DNA]</scope>
    <source>
        <strain evidence="1 2">DSM 25262</strain>
    </source>
</reference>
<dbReference type="STRING" id="688867.SAMN05660236_0878"/>
<dbReference type="Proteomes" id="UP000190961">
    <property type="component" value="Unassembled WGS sequence"/>
</dbReference>
<evidence type="ECO:0000313" key="1">
    <source>
        <dbReference type="EMBL" id="SKC47871.1"/>
    </source>
</evidence>
<dbReference type="OrthoDB" id="7846848at2"/>
<dbReference type="InterPro" id="IPR009061">
    <property type="entry name" value="DNA-bd_dom_put_sf"/>
</dbReference>
<dbReference type="SUPFAM" id="SSF46955">
    <property type="entry name" value="Putative DNA-binding domain"/>
    <property type="match status" value="1"/>
</dbReference>
<dbReference type="AlphaFoldDB" id="A0A1T5J8X2"/>
<name>A0A1T5J8X2_9BACT</name>
<dbReference type="EMBL" id="FUZU01000001">
    <property type="protein sequence ID" value="SKC47871.1"/>
    <property type="molecule type" value="Genomic_DNA"/>
</dbReference>
<accession>A0A1T5J8X2</accession>
<keyword evidence="2" id="KW-1185">Reference proteome</keyword>
<protein>
    <recommendedName>
        <fullName evidence="3">Helix-turn-helix domain-containing protein</fullName>
    </recommendedName>
</protein>
<sequence>MEQKELNRIEELLQSTKWLSLPVFEQYIKNFLTRKADSKIALQELDGLIGSLQNHILSLSLFVKQNFLIGSPAIENSIYYTKQEIANIYRVSVRTISNWVLDGLQTTAIGGIKRISKEAVREFQLKNKRKKFNFKI</sequence>
<dbReference type="RefSeq" id="WP_079685468.1">
    <property type="nucleotide sequence ID" value="NZ_FUZU01000001.1"/>
</dbReference>
<proteinExistence type="predicted"/>
<evidence type="ECO:0008006" key="3">
    <source>
        <dbReference type="Google" id="ProtNLM"/>
    </source>
</evidence>
<organism evidence="1 2">
    <name type="scientific">Ohtaekwangia koreensis</name>
    <dbReference type="NCBI Taxonomy" id="688867"/>
    <lineage>
        <taxon>Bacteria</taxon>
        <taxon>Pseudomonadati</taxon>
        <taxon>Bacteroidota</taxon>
        <taxon>Cytophagia</taxon>
        <taxon>Cytophagales</taxon>
        <taxon>Fulvivirgaceae</taxon>
        <taxon>Ohtaekwangia</taxon>
    </lineage>
</organism>